<proteinExistence type="predicted"/>
<organism evidence="1 2">
    <name type="scientific">Chryseolinea serpens</name>
    <dbReference type="NCBI Taxonomy" id="947013"/>
    <lineage>
        <taxon>Bacteria</taxon>
        <taxon>Pseudomonadati</taxon>
        <taxon>Bacteroidota</taxon>
        <taxon>Cytophagia</taxon>
        <taxon>Cytophagales</taxon>
        <taxon>Fulvivirgaceae</taxon>
        <taxon>Chryseolinea</taxon>
    </lineage>
</organism>
<dbReference type="PROSITE" id="PS51257">
    <property type="entry name" value="PROKAR_LIPOPROTEIN"/>
    <property type="match status" value="1"/>
</dbReference>
<evidence type="ECO:0000313" key="1">
    <source>
        <dbReference type="EMBL" id="SHG42068.1"/>
    </source>
</evidence>
<evidence type="ECO:0000313" key="2">
    <source>
        <dbReference type="Proteomes" id="UP000184212"/>
    </source>
</evidence>
<keyword evidence="2" id="KW-1185">Reference proteome</keyword>
<accession>A0A1M5JNG0</accession>
<name>A0A1M5JNG0_9BACT</name>
<protein>
    <submittedName>
        <fullName evidence="1">Concanavalin A-like lectin/glucanases superfamily protein</fullName>
    </submittedName>
</protein>
<sequence>MKRLPQRLVRVSGWACALLLLSCQKQDEGVPVEQPVQFSFHYTAPSVTGGRTEDVLAGAAFIFVKVSDAAHQPVKARMLPLINFNGKLISEPISLLPGNYFITEFLVTDKWGGVMLATPREGSDLAYLVVDPLDISMPISKDEVSEFAPEVVAIGEHHAEDFGYASFTFQYVKTFDFLIAVAAYDSVENKLNLTEAKVSISGPSHTPILQQTIPAATALLTMPDVDQTFTVLVEKEGYSAYKESFTTAQLKQYFSSTENGPLLVTLRMGHLVFWNALGSDDEVMNSLVGPGLSFYNGNDGLNIPANHEYGPAQVGNGITIAPGYYGVLQRAHNVVMTDPGSVINPERGAISCYFRQNISPVAYSQNPYRIFDGGYGLDSGLGVESLDFNGDGLANALAFVFTLGGATPIVVYSMNFDAYNGQWIHVAAVWDRAGINGTTERMRIYINGEKTASGQELGWGTTFGPQVDIAGGNSDGNNIARQFYVDELKIYDYAKTDY</sequence>
<dbReference type="Pfam" id="PF13385">
    <property type="entry name" value="Laminin_G_3"/>
    <property type="match status" value="1"/>
</dbReference>
<dbReference type="Gene3D" id="2.60.120.200">
    <property type="match status" value="1"/>
</dbReference>
<dbReference type="STRING" id="947013.SAMN04488109_0185"/>
<gene>
    <name evidence="1" type="ORF">SAMN04488109_0185</name>
</gene>
<dbReference type="GO" id="GO:0004553">
    <property type="term" value="F:hydrolase activity, hydrolyzing O-glycosyl compounds"/>
    <property type="evidence" value="ECO:0007669"/>
    <property type="project" value="UniProtKB-ARBA"/>
</dbReference>
<reference evidence="1 2" key="1">
    <citation type="submission" date="2016-11" db="EMBL/GenBank/DDBJ databases">
        <authorList>
            <person name="Jaros S."/>
            <person name="Januszkiewicz K."/>
            <person name="Wedrychowicz H."/>
        </authorList>
    </citation>
    <scope>NUCLEOTIDE SEQUENCE [LARGE SCALE GENOMIC DNA]</scope>
    <source>
        <strain evidence="1 2">DSM 24574</strain>
    </source>
</reference>
<dbReference type="GO" id="GO:0030246">
    <property type="term" value="F:carbohydrate binding"/>
    <property type="evidence" value="ECO:0007669"/>
    <property type="project" value="UniProtKB-KW"/>
</dbReference>
<dbReference type="AlphaFoldDB" id="A0A1M5JNG0"/>
<dbReference type="Proteomes" id="UP000184212">
    <property type="component" value="Unassembled WGS sequence"/>
</dbReference>
<dbReference type="InterPro" id="IPR013320">
    <property type="entry name" value="ConA-like_dom_sf"/>
</dbReference>
<keyword evidence="1" id="KW-0430">Lectin</keyword>
<dbReference type="SUPFAM" id="SSF49899">
    <property type="entry name" value="Concanavalin A-like lectins/glucanases"/>
    <property type="match status" value="1"/>
</dbReference>
<dbReference type="RefSeq" id="WP_073130000.1">
    <property type="nucleotide sequence ID" value="NZ_FQWQ01000001.1"/>
</dbReference>
<dbReference type="EMBL" id="FQWQ01000001">
    <property type="protein sequence ID" value="SHG42068.1"/>
    <property type="molecule type" value="Genomic_DNA"/>
</dbReference>
<dbReference type="GO" id="GO:0005975">
    <property type="term" value="P:carbohydrate metabolic process"/>
    <property type="evidence" value="ECO:0007669"/>
    <property type="project" value="UniProtKB-ARBA"/>
</dbReference>